<dbReference type="PROSITE" id="PS01359">
    <property type="entry name" value="ZF_PHD_1"/>
    <property type="match status" value="1"/>
</dbReference>
<dbReference type="GO" id="GO:0008270">
    <property type="term" value="F:zinc ion binding"/>
    <property type="evidence" value="ECO:0007669"/>
    <property type="project" value="UniProtKB-KW"/>
</dbReference>
<dbReference type="SUPFAM" id="SSF57903">
    <property type="entry name" value="FYVE/PHD zinc finger"/>
    <property type="match status" value="1"/>
</dbReference>
<keyword evidence="1" id="KW-0479">Metal-binding</keyword>
<organism evidence="7">
    <name type="scientific">Tetraselmis chuii</name>
    <dbReference type="NCBI Taxonomy" id="63592"/>
    <lineage>
        <taxon>Eukaryota</taxon>
        <taxon>Viridiplantae</taxon>
        <taxon>Chlorophyta</taxon>
        <taxon>core chlorophytes</taxon>
        <taxon>Chlorodendrophyceae</taxon>
        <taxon>Chlorodendrales</taxon>
        <taxon>Chlorodendraceae</taxon>
        <taxon>Tetraselmis</taxon>
    </lineage>
</organism>
<dbReference type="Gene3D" id="2.30.30.490">
    <property type="match status" value="1"/>
</dbReference>
<dbReference type="Pfam" id="PF00628">
    <property type="entry name" value="PHD"/>
    <property type="match status" value="1"/>
</dbReference>
<feature type="domain" description="BAH" evidence="6">
    <location>
        <begin position="21"/>
        <end position="135"/>
    </location>
</feature>
<dbReference type="InterPro" id="IPR013083">
    <property type="entry name" value="Znf_RING/FYVE/PHD"/>
</dbReference>
<dbReference type="InterPro" id="IPR001025">
    <property type="entry name" value="BAH_dom"/>
</dbReference>
<dbReference type="PROSITE" id="PS51038">
    <property type="entry name" value="BAH"/>
    <property type="match status" value="1"/>
</dbReference>
<dbReference type="InterPro" id="IPR001965">
    <property type="entry name" value="Znf_PHD"/>
</dbReference>
<dbReference type="InterPro" id="IPR043151">
    <property type="entry name" value="BAH_sf"/>
</dbReference>
<feature type="domain" description="PHD-type" evidence="5">
    <location>
        <begin position="137"/>
        <end position="188"/>
    </location>
</feature>
<evidence type="ECO:0008006" key="8">
    <source>
        <dbReference type="Google" id="ProtNLM"/>
    </source>
</evidence>
<dbReference type="InterPro" id="IPR019787">
    <property type="entry name" value="Znf_PHD-finger"/>
</dbReference>
<evidence type="ECO:0000259" key="6">
    <source>
        <dbReference type="PROSITE" id="PS51038"/>
    </source>
</evidence>
<dbReference type="PANTHER" id="PTHR46364">
    <property type="entry name" value="OS08G0421900 PROTEIN"/>
    <property type="match status" value="1"/>
</dbReference>
<keyword evidence="3" id="KW-0862">Zinc</keyword>
<evidence type="ECO:0000256" key="4">
    <source>
        <dbReference type="PROSITE-ProRule" id="PRU00146"/>
    </source>
</evidence>
<dbReference type="SMART" id="SM00439">
    <property type="entry name" value="BAH"/>
    <property type="match status" value="1"/>
</dbReference>
<protein>
    <recommendedName>
        <fullName evidence="8">BAH domain-containing protein</fullName>
    </recommendedName>
</protein>
<accession>A0A7S1X821</accession>
<dbReference type="PROSITE" id="PS50016">
    <property type="entry name" value="ZF_PHD_2"/>
    <property type="match status" value="1"/>
</dbReference>
<evidence type="ECO:0000256" key="2">
    <source>
        <dbReference type="ARBA" id="ARBA00022771"/>
    </source>
</evidence>
<dbReference type="InterPro" id="IPR019786">
    <property type="entry name" value="Zinc_finger_PHD-type_CS"/>
</dbReference>
<evidence type="ECO:0000259" key="5">
    <source>
        <dbReference type="PROSITE" id="PS50016"/>
    </source>
</evidence>
<dbReference type="Gene3D" id="3.30.40.10">
    <property type="entry name" value="Zinc/RING finger domain, C3HC4 (zinc finger)"/>
    <property type="match status" value="1"/>
</dbReference>
<dbReference type="GO" id="GO:0003682">
    <property type="term" value="F:chromatin binding"/>
    <property type="evidence" value="ECO:0007669"/>
    <property type="project" value="InterPro"/>
</dbReference>
<dbReference type="Pfam" id="PF01426">
    <property type="entry name" value="BAH"/>
    <property type="match status" value="1"/>
</dbReference>
<proteinExistence type="predicted"/>
<name>A0A7S1X821_9CHLO</name>
<evidence type="ECO:0000256" key="3">
    <source>
        <dbReference type="ARBA" id="ARBA00022833"/>
    </source>
</evidence>
<dbReference type="EMBL" id="HBGG01032079">
    <property type="protein sequence ID" value="CAD9214514.1"/>
    <property type="molecule type" value="Transcribed_RNA"/>
</dbReference>
<reference evidence="7" key="1">
    <citation type="submission" date="2021-01" db="EMBL/GenBank/DDBJ databases">
        <authorList>
            <person name="Corre E."/>
            <person name="Pelletier E."/>
            <person name="Niang G."/>
            <person name="Scheremetjew M."/>
            <person name="Finn R."/>
            <person name="Kale V."/>
            <person name="Holt S."/>
            <person name="Cochrane G."/>
            <person name="Meng A."/>
            <person name="Brown T."/>
            <person name="Cohen L."/>
        </authorList>
    </citation>
    <scope>NUCLEOTIDE SEQUENCE</scope>
    <source>
        <strain evidence="7">PLY429</strain>
    </source>
</reference>
<dbReference type="InterPro" id="IPR011011">
    <property type="entry name" value="Znf_FYVE_PHD"/>
</dbReference>
<evidence type="ECO:0000313" key="7">
    <source>
        <dbReference type="EMBL" id="CAD9214514.1"/>
    </source>
</evidence>
<sequence>MSKRAKGSSAAKLKSVVVDGHTFHCGDCVLINSSGEAKPFIGRIRAIDKHPSEGKRVQVAWFYRPEECTGGRKVFHGERELFSSDHLDWCGVSTIDGTCSVHTLRAYQALEELTDEDFYARFTYKPATKQFKPDRVPVYCKCEMPYNPDKFMVECDVCSEWYHPDCLELSKKQVDAMKGFSCPNCKVEAANGGPPLKVQRT</sequence>
<dbReference type="SMART" id="SM00249">
    <property type="entry name" value="PHD"/>
    <property type="match status" value="1"/>
</dbReference>
<evidence type="ECO:0000256" key="1">
    <source>
        <dbReference type="ARBA" id="ARBA00022723"/>
    </source>
</evidence>
<gene>
    <name evidence="7" type="ORF">TCHU04912_LOCUS16754</name>
</gene>
<dbReference type="AlphaFoldDB" id="A0A7S1X821"/>
<keyword evidence="2 4" id="KW-0863">Zinc-finger</keyword>